<dbReference type="Proteomes" id="UP001210211">
    <property type="component" value="Unassembled WGS sequence"/>
</dbReference>
<evidence type="ECO:0000256" key="4">
    <source>
        <dbReference type="ARBA" id="ARBA00022679"/>
    </source>
</evidence>
<dbReference type="PANTHER" id="PTHR31306">
    <property type="entry name" value="ALPHA-1,6-MANNOSYLTRANSFERASE MNN11-RELATED"/>
    <property type="match status" value="1"/>
</dbReference>
<reference evidence="8 9" key="1">
    <citation type="journal article" date="2022" name="Cell">
        <title>Repeat-based holocentromeres influence genome architecture and karyotype evolution.</title>
        <authorList>
            <person name="Hofstatter P.G."/>
            <person name="Thangavel G."/>
            <person name="Lux T."/>
            <person name="Neumann P."/>
            <person name="Vondrak T."/>
            <person name="Novak P."/>
            <person name="Zhang M."/>
            <person name="Costa L."/>
            <person name="Castellani M."/>
            <person name="Scott A."/>
            <person name="Toegelov H."/>
            <person name="Fuchs J."/>
            <person name="Mata-Sucre Y."/>
            <person name="Dias Y."/>
            <person name="Vanzela A.L.L."/>
            <person name="Huettel B."/>
            <person name="Almeida C.C.S."/>
            <person name="Simkova H."/>
            <person name="Souza G."/>
            <person name="Pedrosa-Harand A."/>
            <person name="Macas J."/>
            <person name="Mayer K.F.X."/>
            <person name="Houben A."/>
            <person name="Marques A."/>
        </authorList>
    </citation>
    <scope>NUCLEOTIDE SEQUENCE [LARGE SCALE GENOMIC DNA]</scope>
    <source>
        <strain evidence="8">RhyTen1mFocal</strain>
    </source>
</reference>
<dbReference type="EMBL" id="JAMRDG010000002">
    <property type="protein sequence ID" value="KAJ3688888.1"/>
    <property type="molecule type" value="Genomic_DNA"/>
</dbReference>
<evidence type="ECO:0000256" key="6">
    <source>
        <dbReference type="ARBA" id="ARBA00023034"/>
    </source>
</evidence>
<sequence length="309" mass="35813">MAPRLSDRCSLRRSIAKRRHLRPFLYLSISFFLSLLFLHLTSLLLRRANSLGRRCYPLSPPLSFPQPKIAMVTISDESKQSEIYYPGGWKRRSFVGVRDAVWGNKRMYAERMGYDFVDGTELVDRSRPPNWSKILAVRSSLRVYDWVFWNDADTVITNLDVSLERILFGLIVHGDVNSTPDLVVTEDLNGVNSGVFFIRKSDWSERFLEKWWDQTSFIQFGSTKSGDNAALRHLIDSLPNEELQLHVLISPMQCLFNSYPWFPSWKSLYRLLVSPQKTWQGVYSDGDFIVHLAGLDDKRGWALKLLQEV</sequence>
<proteinExistence type="inferred from homology"/>
<name>A0AAD5Z8L7_9POAL</name>
<dbReference type="InterPro" id="IPR008630">
    <property type="entry name" value="Glyco_trans_34"/>
</dbReference>
<keyword evidence="7" id="KW-0472">Membrane</keyword>
<keyword evidence="5" id="KW-0735">Signal-anchor</keyword>
<evidence type="ECO:0000256" key="5">
    <source>
        <dbReference type="ARBA" id="ARBA00022968"/>
    </source>
</evidence>
<dbReference type="Pfam" id="PF05637">
    <property type="entry name" value="Glyco_transf_34"/>
    <property type="match status" value="1"/>
</dbReference>
<evidence type="ECO:0000256" key="1">
    <source>
        <dbReference type="ARBA" id="ARBA00004323"/>
    </source>
</evidence>
<dbReference type="GO" id="GO:0000139">
    <property type="term" value="C:Golgi membrane"/>
    <property type="evidence" value="ECO:0007669"/>
    <property type="project" value="UniProtKB-SubCell"/>
</dbReference>
<keyword evidence="4" id="KW-0808">Transferase</keyword>
<keyword evidence="7" id="KW-0812">Transmembrane</keyword>
<accession>A0AAD5Z8L7</accession>
<dbReference type="GO" id="GO:0006487">
    <property type="term" value="P:protein N-linked glycosylation"/>
    <property type="evidence" value="ECO:0007669"/>
    <property type="project" value="TreeGrafter"/>
</dbReference>
<comment type="subcellular location">
    <subcellularLocation>
        <location evidence="1">Golgi apparatus membrane</location>
        <topology evidence="1">Single-pass type II membrane protein</topology>
    </subcellularLocation>
</comment>
<keyword evidence="3" id="KW-0328">Glycosyltransferase</keyword>
<evidence type="ECO:0000313" key="8">
    <source>
        <dbReference type="EMBL" id="KAJ3688888.1"/>
    </source>
</evidence>
<dbReference type="AlphaFoldDB" id="A0AAD5Z8L7"/>
<gene>
    <name evidence="8" type="ORF">LUZ61_018052</name>
</gene>
<dbReference type="Gene3D" id="3.90.550.10">
    <property type="entry name" value="Spore Coat Polysaccharide Biosynthesis Protein SpsA, Chain A"/>
    <property type="match status" value="1"/>
</dbReference>
<dbReference type="PANTHER" id="PTHR31306:SF4">
    <property type="entry name" value="ALPHA-1,2-GALACTOSYLTRANSFERASE"/>
    <property type="match status" value="1"/>
</dbReference>
<dbReference type="InterPro" id="IPR029044">
    <property type="entry name" value="Nucleotide-diphossugar_trans"/>
</dbReference>
<comment type="caution">
    <text evidence="8">The sequence shown here is derived from an EMBL/GenBank/DDBJ whole genome shotgun (WGS) entry which is preliminary data.</text>
</comment>
<organism evidence="8 9">
    <name type="scientific">Rhynchospora tenuis</name>
    <dbReference type="NCBI Taxonomy" id="198213"/>
    <lineage>
        <taxon>Eukaryota</taxon>
        <taxon>Viridiplantae</taxon>
        <taxon>Streptophyta</taxon>
        <taxon>Embryophyta</taxon>
        <taxon>Tracheophyta</taxon>
        <taxon>Spermatophyta</taxon>
        <taxon>Magnoliopsida</taxon>
        <taxon>Liliopsida</taxon>
        <taxon>Poales</taxon>
        <taxon>Cyperaceae</taxon>
        <taxon>Cyperoideae</taxon>
        <taxon>Rhynchosporeae</taxon>
        <taxon>Rhynchospora</taxon>
    </lineage>
</organism>
<evidence type="ECO:0000313" key="9">
    <source>
        <dbReference type="Proteomes" id="UP001210211"/>
    </source>
</evidence>
<evidence type="ECO:0000256" key="3">
    <source>
        <dbReference type="ARBA" id="ARBA00022676"/>
    </source>
</evidence>
<evidence type="ECO:0000256" key="2">
    <source>
        <dbReference type="ARBA" id="ARBA00005664"/>
    </source>
</evidence>
<protein>
    <submittedName>
        <fullName evidence="8">Uncharacterized protein</fullName>
    </submittedName>
</protein>
<keyword evidence="6" id="KW-0333">Golgi apparatus</keyword>
<keyword evidence="9" id="KW-1185">Reference proteome</keyword>
<dbReference type="SUPFAM" id="SSF53448">
    <property type="entry name" value="Nucleotide-diphospho-sugar transferases"/>
    <property type="match status" value="1"/>
</dbReference>
<dbReference type="GO" id="GO:0016757">
    <property type="term" value="F:glycosyltransferase activity"/>
    <property type="evidence" value="ECO:0007669"/>
    <property type="project" value="UniProtKB-KW"/>
</dbReference>
<feature type="transmembrane region" description="Helical" evidence="7">
    <location>
        <begin position="21"/>
        <end position="45"/>
    </location>
</feature>
<evidence type="ECO:0000256" key="7">
    <source>
        <dbReference type="SAM" id="Phobius"/>
    </source>
</evidence>
<keyword evidence="7" id="KW-1133">Transmembrane helix</keyword>
<comment type="similarity">
    <text evidence="2">Belongs to the glycosyltransferase 34 family.</text>
</comment>